<feature type="region of interest" description="Disordered" evidence="1">
    <location>
        <begin position="280"/>
        <end position="303"/>
    </location>
</feature>
<evidence type="ECO:0000256" key="1">
    <source>
        <dbReference type="SAM" id="MobiDB-lite"/>
    </source>
</evidence>
<dbReference type="EMBL" id="JBIGHZ010000001">
    <property type="protein sequence ID" value="MFG6447114.1"/>
    <property type="molecule type" value="Genomic_DNA"/>
</dbReference>
<proteinExistence type="predicted"/>
<dbReference type="RefSeq" id="WP_394458487.1">
    <property type="nucleotide sequence ID" value="NZ_JBIGHZ010000001.1"/>
</dbReference>
<dbReference type="PANTHER" id="PTHR23150:SF19">
    <property type="entry name" value="FORMYLGLYCINE-GENERATING ENZYME"/>
    <property type="match status" value="1"/>
</dbReference>
<name>A0ABW7FS06_9BURK</name>
<dbReference type="InterPro" id="IPR051043">
    <property type="entry name" value="Sulfatase_Mod_Factor_Kinase"/>
</dbReference>
<evidence type="ECO:0000259" key="3">
    <source>
        <dbReference type="Pfam" id="PF03781"/>
    </source>
</evidence>
<feature type="signal peptide" evidence="2">
    <location>
        <begin position="1"/>
        <end position="33"/>
    </location>
</feature>
<protein>
    <submittedName>
        <fullName evidence="4">Formylglycine-generating enzyme family protein</fullName>
    </submittedName>
</protein>
<gene>
    <name evidence="4" type="ORF">ACG0Z6_02525</name>
</gene>
<keyword evidence="5" id="KW-1185">Reference proteome</keyword>
<comment type="caution">
    <text evidence="4">The sequence shown here is derived from an EMBL/GenBank/DDBJ whole genome shotgun (WGS) entry which is preliminary data.</text>
</comment>
<dbReference type="Pfam" id="PF03781">
    <property type="entry name" value="FGE-sulfatase"/>
    <property type="match status" value="1"/>
</dbReference>
<feature type="region of interest" description="Disordered" evidence="1">
    <location>
        <begin position="141"/>
        <end position="164"/>
    </location>
</feature>
<feature type="domain" description="Sulfatase-modifying factor enzyme-like" evidence="3">
    <location>
        <begin position="100"/>
        <end position="299"/>
    </location>
</feature>
<reference evidence="4 5" key="1">
    <citation type="submission" date="2024-08" db="EMBL/GenBank/DDBJ databases">
        <authorList>
            <person name="Lu H."/>
        </authorList>
    </citation>
    <scope>NUCLEOTIDE SEQUENCE [LARGE SCALE GENOMIC DNA]</scope>
    <source>
        <strain evidence="4 5">BYS180W</strain>
    </source>
</reference>
<evidence type="ECO:0000256" key="2">
    <source>
        <dbReference type="SAM" id="SignalP"/>
    </source>
</evidence>
<evidence type="ECO:0000313" key="5">
    <source>
        <dbReference type="Proteomes" id="UP001606099"/>
    </source>
</evidence>
<accession>A0ABW7FS06</accession>
<feature type="chain" id="PRO_5047345680" evidence="2">
    <location>
        <begin position="34"/>
        <end position="367"/>
    </location>
</feature>
<sequence>MAPTGQNHMKKNSCLTLPFPARWVLLAAAVALAGCDSRATGAAAPSAEVQARVEALAQRSKQRLSHVPAGGFWLGDPGPLMTEELKATGAVLGPEAQLTGNPPYTRDEDNKPPRWVTLDAYSIQQLKVTYGDFDVYVAANALPPHPPQGDEPVSNRGWRRSRTSDETPAGVTWVQAQAYCAWLGKVTGLPFALPTEAQWEYAASNGRKTHYEPAPTDNGILEEGRNHPNFEQKEEMRRGGDYLYPVGRFPPSKLKLHDMVGNGYEWTQDWYAPDTYQTLQQTHNPAGPASGVQKVLRGSPPNESMIRGFVLTERTARLPEGETFRGRKVAYSYESFRCVVNQPTPLPGTYVDGPGPVVHPLRDRPKP</sequence>
<dbReference type="InterPro" id="IPR042095">
    <property type="entry name" value="SUMF_sf"/>
</dbReference>
<feature type="region of interest" description="Disordered" evidence="1">
    <location>
        <begin position="346"/>
        <end position="367"/>
    </location>
</feature>
<dbReference type="InterPro" id="IPR016187">
    <property type="entry name" value="CTDL_fold"/>
</dbReference>
<dbReference type="InterPro" id="IPR005532">
    <property type="entry name" value="SUMF_dom"/>
</dbReference>
<dbReference type="Gene3D" id="3.90.1580.10">
    <property type="entry name" value="paralog of FGE (formylglycine-generating enzyme)"/>
    <property type="match status" value="1"/>
</dbReference>
<organism evidence="4 5">
    <name type="scientific">Roseateles rivi</name>
    <dbReference type="NCBI Taxonomy" id="3299028"/>
    <lineage>
        <taxon>Bacteria</taxon>
        <taxon>Pseudomonadati</taxon>
        <taxon>Pseudomonadota</taxon>
        <taxon>Betaproteobacteria</taxon>
        <taxon>Burkholderiales</taxon>
        <taxon>Sphaerotilaceae</taxon>
        <taxon>Roseateles</taxon>
    </lineage>
</organism>
<dbReference type="Proteomes" id="UP001606099">
    <property type="component" value="Unassembled WGS sequence"/>
</dbReference>
<evidence type="ECO:0000313" key="4">
    <source>
        <dbReference type="EMBL" id="MFG6447114.1"/>
    </source>
</evidence>
<dbReference type="SUPFAM" id="SSF56436">
    <property type="entry name" value="C-type lectin-like"/>
    <property type="match status" value="1"/>
</dbReference>
<dbReference type="PANTHER" id="PTHR23150">
    <property type="entry name" value="SULFATASE MODIFYING FACTOR 1, 2"/>
    <property type="match status" value="1"/>
</dbReference>
<keyword evidence="2" id="KW-0732">Signal</keyword>